<reference evidence="2" key="1">
    <citation type="submission" date="2019-03" db="EMBL/GenBank/DDBJ databases">
        <title>Long read genome sequence of the mycoparasitic Pythium oligandrum ATCC 38472 isolated from sugarbeet rhizosphere.</title>
        <authorList>
            <person name="Gaulin E."/>
        </authorList>
    </citation>
    <scope>NUCLEOTIDE SEQUENCE</scope>
    <source>
        <strain evidence="2">ATCC 38472_TT</strain>
    </source>
</reference>
<dbReference type="AlphaFoldDB" id="A0A8K1FCT2"/>
<evidence type="ECO:0000256" key="1">
    <source>
        <dbReference type="SAM" id="Phobius"/>
    </source>
</evidence>
<gene>
    <name evidence="2" type="ORF">Poli38472_003481</name>
</gene>
<keyword evidence="3" id="KW-1185">Reference proteome</keyword>
<dbReference type="EMBL" id="SPLM01000144">
    <property type="protein sequence ID" value="TMW57556.1"/>
    <property type="molecule type" value="Genomic_DNA"/>
</dbReference>
<dbReference type="OrthoDB" id="107537at2759"/>
<feature type="transmembrane region" description="Helical" evidence="1">
    <location>
        <begin position="109"/>
        <end position="132"/>
    </location>
</feature>
<feature type="transmembrane region" description="Helical" evidence="1">
    <location>
        <begin position="48"/>
        <end position="72"/>
    </location>
</feature>
<accession>A0A8K1FCT2</accession>
<keyword evidence="1" id="KW-1133">Transmembrane helix</keyword>
<organism evidence="2 3">
    <name type="scientific">Pythium oligandrum</name>
    <name type="common">Mycoparasitic fungus</name>
    <dbReference type="NCBI Taxonomy" id="41045"/>
    <lineage>
        <taxon>Eukaryota</taxon>
        <taxon>Sar</taxon>
        <taxon>Stramenopiles</taxon>
        <taxon>Oomycota</taxon>
        <taxon>Peronosporomycetes</taxon>
        <taxon>Pythiales</taxon>
        <taxon>Pythiaceae</taxon>
        <taxon>Pythium</taxon>
    </lineage>
</organism>
<evidence type="ECO:0000313" key="3">
    <source>
        <dbReference type="Proteomes" id="UP000794436"/>
    </source>
</evidence>
<comment type="caution">
    <text evidence="2">The sequence shown here is derived from an EMBL/GenBank/DDBJ whole genome shotgun (WGS) entry which is preliminary data.</text>
</comment>
<dbReference type="Proteomes" id="UP000794436">
    <property type="component" value="Unassembled WGS sequence"/>
</dbReference>
<evidence type="ECO:0000313" key="2">
    <source>
        <dbReference type="EMBL" id="TMW57556.1"/>
    </source>
</evidence>
<keyword evidence="1" id="KW-0812">Transmembrane</keyword>
<proteinExistence type="predicted"/>
<protein>
    <submittedName>
        <fullName evidence="2">Uncharacterized protein</fullName>
    </submittedName>
</protein>
<name>A0A8K1FCT2_PYTOL</name>
<sequence length="185" mass="20077">MGLRSRQRRRAGVDTAASFDIETLQHRGVSLEEHLQASRRDIDDFNFAWKHAVAIAGLLLALYELALLYQVVFVPRHAASSLVLCVLFKLLAVASLLSTRAYIQTGASASLGASGFFTAAYVLVYVCCVLVLGLSFSLVQVSPIAVVYCVVSHTALRLIGDNTKAEVARAQQLQKLEQLASQGKL</sequence>
<keyword evidence="1" id="KW-0472">Membrane</keyword>
<feature type="transmembrane region" description="Helical" evidence="1">
    <location>
        <begin position="78"/>
        <end position="97"/>
    </location>
</feature>
<feature type="transmembrane region" description="Helical" evidence="1">
    <location>
        <begin position="138"/>
        <end position="159"/>
    </location>
</feature>